<evidence type="ECO:0000313" key="2">
    <source>
        <dbReference type="Proteomes" id="UP000295215"/>
    </source>
</evidence>
<comment type="caution">
    <text evidence="1">The sequence shown here is derived from an EMBL/GenBank/DDBJ whole genome shotgun (WGS) entry which is preliminary data.</text>
</comment>
<keyword evidence="2" id="KW-1185">Reference proteome</keyword>
<organism evidence="1 2">
    <name type="scientific">Myroides indicus</name>
    <dbReference type="NCBI Taxonomy" id="1323422"/>
    <lineage>
        <taxon>Bacteria</taxon>
        <taxon>Pseudomonadati</taxon>
        <taxon>Bacteroidota</taxon>
        <taxon>Flavobacteriia</taxon>
        <taxon>Flavobacteriales</taxon>
        <taxon>Flavobacteriaceae</taxon>
        <taxon>Myroides</taxon>
    </lineage>
</organism>
<gene>
    <name evidence="1" type="ORF">C8P70_10325</name>
</gene>
<proteinExistence type="predicted"/>
<accession>A0A4V3E9B8</accession>
<dbReference type="Proteomes" id="UP000295215">
    <property type="component" value="Unassembled WGS sequence"/>
</dbReference>
<reference evidence="1 2" key="1">
    <citation type="submission" date="2019-03" db="EMBL/GenBank/DDBJ databases">
        <title>Genomic Encyclopedia of Archaeal and Bacterial Type Strains, Phase II (KMG-II): from individual species to whole genera.</title>
        <authorList>
            <person name="Goeker M."/>
        </authorList>
    </citation>
    <scope>NUCLEOTIDE SEQUENCE [LARGE SCALE GENOMIC DNA]</scope>
    <source>
        <strain evidence="1 2">DSM 28213</strain>
    </source>
</reference>
<protein>
    <submittedName>
        <fullName evidence="1">Uncharacterized protein</fullName>
    </submittedName>
</protein>
<dbReference type="AlphaFoldDB" id="A0A4V3E9B8"/>
<name>A0A4V3E9B8_9FLAO</name>
<dbReference type="EMBL" id="SOAG01000003">
    <property type="protein sequence ID" value="TDS65005.1"/>
    <property type="molecule type" value="Genomic_DNA"/>
</dbReference>
<sequence length="35" mass="4197">MSLFFFNFIIWFLVVYLSALDWAYGDKESLFDLGK</sequence>
<evidence type="ECO:0000313" key="1">
    <source>
        <dbReference type="EMBL" id="TDS65005.1"/>
    </source>
</evidence>